<feature type="domain" description="Luciferase-like" evidence="3">
    <location>
        <begin position="1"/>
        <end position="176"/>
    </location>
</feature>
<dbReference type="SUPFAM" id="SSF51679">
    <property type="entry name" value="Bacterial luciferase-like"/>
    <property type="match status" value="1"/>
</dbReference>
<organism evidence="4">
    <name type="scientific">marine metagenome</name>
    <dbReference type="NCBI Taxonomy" id="408172"/>
    <lineage>
        <taxon>unclassified sequences</taxon>
        <taxon>metagenomes</taxon>
        <taxon>ecological metagenomes</taxon>
    </lineage>
</organism>
<evidence type="ECO:0000259" key="3">
    <source>
        <dbReference type="Pfam" id="PF00296"/>
    </source>
</evidence>
<proteinExistence type="predicted"/>
<evidence type="ECO:0000256" key="1">
    <source>
        <dbReference type="ARBA" id="ARBA00023002"/>
    </source>
</evidence>
<dbReference type="Pfam" id="PF00296">
    <property type="entry name" value="Bac_luciferase"/>
    <property type="match status" value="1"/>
</dbReference>
<dbReference type="InterPro" id="IPR036661">
    <property type="entry name" value="Luciferase-like_sf"/>
</dbReference>
<keyword evidence="1" id="KW-0560">Oxidoreductase</keyword>
<gene>
    <name evidence="4" type="ORF">METZ01_LOCUS296041</name>
</gene>
<dbReference type="PANTHER" id="PTHR30137:SF8">
    <property type="entry name" value="BLR5498 PROTEIN"/>
    <property type="match status" value="1"/>
</dbReference>
<dbReference type="AlphaFoldDB" id="A0A382M653"/>
<name>A0A382M653_9ZZZZ</name>
<feature type="non-terminal residue" evidence="4">
    <location>
        <position position="179"/>
    </location>
</feature>
<reference evidence="4" key="1">
    <citation type="submission" date="2018-05" db="EMBL/GenBank/DDBJ databases">
        <authorList>
            <person name="Lanie J.A."/>
            <person name="Ng W.-L."/>
            <person name="Kazmierczak K.M."/>
            <person name="Andrzejewski T.M."/>
            <person name="Davidsen T.M."/>
            <person name="Wayne K.J."/>
            <person name="Tettelin H."/>
            <person name="Glass J.I."/>
            <person name="Rusch D."/>
            <person name="Podicherti R."/>
            <person name="Tsui H.-C.T."/>
            <person name="Winkler M.E."/>
        </authorList>
    </citation>
    <scope>NUCLEOTIDE SEQUENCE</scope>
</reference>
<evidence type="ECO:0000256" key="2">
    <source>
        <dbReference type="ARBA" id="ARBA00023033"/>
    </source>
</evidence>
<protein>
    <recommendedName>
        <fullName evidence="3">Luciferase-like domain-containing protein</fullName>
    </recommendedName>
</protein>
<dbReference type="InterPro" id="IPR050766">
    <property type="entry name" value="Bact_Lucif_Oxidored"/>
</dbReference>
<dbReference type="EMBL" id="UINC01090871">
    <property type="protein sequence ID" value="SVC43187.1"/>
    <property type="molecule type" value="Genomic_DNA"/>
</dbReference>
<accession>A0A382M653</accession>
<dbReference type="GO" id="GO:0004497">
    <property type="term" value="F:monooxygenase activity"/>
    <property type="evidence" value="ECO:0007669"/>
    <property type="project" value="UniProtKB-KW"/>
</dbReference>
<dbReference type="InterPro" id="IPR011251">
    <property type="entry name" value="Luciferase-like_dom"/>
</dbReference>
<dbReference type="GO" id="GO:0016705">
    <property type="term" value="F:oxidoreductase activity, acting on paired donors, with incorporation or reduction of molecular oxygen"/>
    <property type="evidence" value="ECO:0007669"/>
    <property type="project" value="InterPro"/>
</dbReference>
<sequence>MKFGIIELSQPDKDVESYPYREVHERVTSEILEADRDGYDYVWIAEHHASTGYGILPDPLTYIAYLAPLTERITLCSGVMVVPLHNVVRLVENISFVDILTNGRIAFGIGSGYREHEFDALGANFKNRRAYQAEALDVMMKLFHDRKVEHRGIHLPNLNITGDYEVLPVPVQQPHPPMY</sequence>
<keyword evidence="2" id="KW-0503">Monooxygenase</keyword>
<dbReference type="PANTHER" id="PTHR30137">
    <property type="entry name" value="LUCIFERASE-LIKE MONOOXYGENASE"/>
    <property type="match status" value="1"/>
</dbReference>
<evidence type="ECO:0000313" key="4">
    <source>
        <dbReference type="EMBL" id="SVC43187.1"/>
    </source>
</evidence>
<dbReference type="GO" id="GO:0005829">
    <property type="term" value="C:cytosol"/>
    <property type="evidence" value="ECO:0007669"/>
    <property type="project" value="TreeGrafter"/>
</dbReference>
<dbReference type="Gene3D" id="3.20.20.30">
    <property type="entry name" value="Luciferase-like domain"/>
    <property type="match status" value="1"/>
</dbReference>